<accession>A0A9W8YCJ0</accession>
<evidence type="ECO:0000256" key="10">
    <source>
        <dbReference type="ARBA" id="ARBA00025661"/>
    </source>
</evidence>
<dbReference type="InterPro" id="IPR057344">
    <property type="entry name" value="ARM_SRB8"/>
</dbReference>
<organism evidence="14 15">
    <name type="scientific">Neocucurbitaria cava</name>
    <dbReference type="NCBI Taxonomy" id="798079"/>
    <lineage>
        <taxon>Eukaryota</taxon>
        <taxon>Fungi</taxon>
        <taxon>Dikarya</taxon>
        <taxon>Ascomycota</taxon>
        <taxon>Pezizomycotina</taxon>
        <taxon>Dothideomycetes</taxon>
        <taxon>Pleosporomycetidae</taxon>
        <taxon>Pleosporales</taxon>
        <taxon>Pleosporineae</taxon>
        <taxon>Cucurbitariaceae</taxon>
        <taxon>Neocucurbitaria</taxon>
    </lineage>
</organism>
<feature type="compositionally biased region" description="Low complexity" evidence="12">
    <location>
        <begin position="1315"/>
        <end position="1329"/>
    </location>
</feature>
<dbReference type="PANTHER" id="PTHR46567:SF1">
    <property type="entry name" value="MEDIATOR OF RNA POLYMERASE II TRANSCRIPTION SUBUNIT 12"/>
    <property type="match status" value="1"/>
</dbReference>
<evidence type="ECO:0000259" key="13">
    <source>
        <dbReference type="SMART" id="SM01281"/>
    </source>
</evidence>
<sequence length="1420" mass="156881">MTSRPGPGIHESLQSRGSGVPPRTQVRRRPSKPANTLIQPDCIDPTLEDDRPPIHNGANDATRPPPRGRPQLFFSAVPSSGIELPIHSFPYQPTANLPAPPRPGSVHLRDALQQQRIIPGGIGVKDPPKLNAPEVPPPPVHFPGGQAADLFPWTGNSSEDTLSEALVKVGISNKSQIMNETNTARPSLWSNLKNKSGISTLSTLFVAVLEKRQQSGRLQTPNTFKPPPRLTLRDSTREQWLHDLANPTISLRRLSRTIPHGLTGKVLLEQCLNKNIPLPRALWLAKCVGINELRAHKRKGQAGTVTWGRGWTSSVEQFLDGVIGTIGQGDWKPRITYALQLATCLYKEHLLDEDHFLDWIINGLNTCPCEHLFVWLYIDLKIRTPTRLQLGADIYEGVISYLRNMSWIGNGDPNIIFKIVGELVRSKTFAAGRYLQWLIATGSLVHDTDLSSPTSWPLRLITEIPLSGLSDQIRTLRSTLLRGTPHATELEQQALEHAEDMISQSLPILFGLYNISATLPKVDVEKLNSTVRLELGIWLRKQVAQFAEVNEHVPTKDPSIEETAAVSLITASEFHIVRSWLERFGDLAILADVVNITCSSLDPSVLASAADTITFHMKTFRAIGALDPLFGRIATRYASIRTIRFPERELLLSLSNLARVAQTDGHLQQLLSYDLSRLDQRNSIAACSPASDNMGEVMQHTGSYSDDEIERILSSGNSMDQQMMARVLRKIISNQEVHVAKGQLDSDNYPTWLHRLRSFDEPTFELVINEWLDACFKGHQLDVLKIALPTLVGCGCMALSSVLDTWRVHVTQLKANPSEGMFQSALEGLHVLLPVVTLTGGCSPQDAYRYRLEQHRLCQETERRVAHCICELFELGSTTSSSIIREQLSSLASNESVLDIMRHYVVFDPGCLSKPSREASGPSLEQLLDTLLDPVDRLHLVEQTPEQQVLTVFETANELSLPICQAIIEHIFAPGTAMSGDSADALSATLLSAIKRAVDEGQSVGLELLATLDSNLTDKIRQHAEREIINASAFFASPPGIKTEEPEHTSAALVQKYLTVIDLTSSNRTETNEQAAMLIALTERFKGIAQALTDPSSLFTHPGQANNLSVPELYAWLNALLRLVVTHCETLLRTATHTHQTAFMVTMIALISHPALEFYTSISEHIFDVAVTLSDYISDDVRSHVSRLDSVKSTDDPRCLFILGVTAPVDGWLVLTKPLNPTLNQSSSQPPTPGASQTQPSPYQSPQMSTTGPATPQQRYFNQQQAQRHQQQQQMQAQQMRNYSSHNQYSVQQNKMLPAQLQRTPSNQASPSPLQQMQHMQQMQGLAQQRATQPSPVYSQQRGPTPAASQASSGGSQVSSSSGTGGGPPGKLQLQQSRQEKEMRQYPFVQPRWEILAESSGNPNANETAISLSLFGARKV</sequence>
<evidence type="ECO:0000256" key="3">
    <source>
        <dbReference type="ARBA" id="ARBA00011629"/>
    </source>
</evidence>
<keyword evidence="9" id="KW-0539">Nucleus</keyword>
<keyword evidence="8" id="KW-0804">Transcription</keyword>
<comment type="subcellular location">
    <subcellularLocation>
        <location evidence="1">Nucleus</location>
    </subcellularLocation>
</comment>
<evidence type="ECO:0000313" key="15">
    <source>
        <dbReference type="Proteomes" id="UP001140560"/>
    </source>
</evidence>
<evidence type="ECO:0000256" key="1">
    <source>
        <dbReference type="ARBA" id="ARBA00004123"/>
    </source>
</evidence>
<feature type="region of interest" description="Disordered" evidence="12">
    <location>
        <begin position="1222"/>
        <end position="1290"/>
    </location>
</feature>
<dbReference type="InterPro" id="IPR019035">
    <property type="entry name" value="Mediator_Med12"/>
</dbReference>
<comment type="function">
    <text evidence="10">Component of the SRB8-11 complex. The SRB8-11 complex is a regulatory module of the Mediator complex which is itself involved in regulation of basal and activated RNA polymerase II-dependent transcription. The SRB8-11 complex may be involved in the transcriptional repression of a subset of genes regulated by Mediator. It may inhibit the association of the Mediator complex with RNA polymerase II to form the holoenzyme complex.</text>
</comment>
<proteinExistence type="inferred from homology"/>
<keyword evidence="15" id="KW-1185">Reference proteome</keyword>
<dbReference type="Proteomes" id="UP001140560">
    <property type="component" value="Unassembled WGS sequence"/>
</dbReference>
<dbReference type="GO" id="GO:0006357">
    <property type="term" value="P:regulation of transcription by RNA polymerase II"/>
    <property type="evidence" value="ECO:0007669"/>
    <property type="project" value="InterPro"/>
</dbReference>
<feature type="compositionally biased region" description="Low complexity" evidence="12">
    <location>
        <begin position="1343"/>
        <end position="1362"/>
    </location>
</feature>
<feature type="region of interest" description="Disordered" evidence="12">
    <location>
        <begin position="1302"/>
        <end position="1385"/>
    </location>
</feature>
<evidence type="ECO:0000256" key="6">
    <source>
        <dbReference type="ARBA" id="ARBA00023015"/>
    </source>
</evidence>
<dbReference type="GO" id="GO:0016592">
    <property type="term" value="C:mediator complex"/>
    <property type="evidence" value="ECO:0007669"/>
    <property type="project" value="InterPro"/>
</dbReference>
<evidence type="ECO:0000256" key="11">
    <source>
        <dbReference type="ARBA" id="ARBA00032010"/>
    </source>
</evidence>
<evidence type="ECO:0000256" key="7">
    <source>
        <dbReference type="ARBA" id="ARBA00023159"/>
    </source>
</evidence>
<evidence type="ECO:0000256" key="9">
    <source>
        <dbReference type="ARBA" id="ARBA00023242"/>
    </source>
</evidence>
<name>A0A9W8YCJ0_9PLEO</name>
<evidence type="ECO:0000256" key="12">
    <source>
        <dbReference type="SAM" id="MobiDB-lite"/>
    </source>
</evidence>
<feature type="compositionally biased region" description="Low complexity" evidence="12">
    <location>
        <begin position="1236"/>
        <end position="1283"/>
    </location>
</feature>
<dbReference type="OrthoDB" id="20828at2759"/>
<reference evidence="14" key="1">
    <citation type="submission" date="2022-10" db="EMBL/GenBank/DDBJ databases">
        <title>Tapping the CABI collections for fungal endophytes: first genome assemblies for Collariella, Neodidymelliopsis, Ascochyta clinopodiicola, Didymella pomorum, Didymosphaeria variabile, Neocosmospora piperis and Neocucurbitaria cava.</title>
        <authorList>
            <person name="Hill R."/>
        </authorList>
    </citation>
    <scope>NUCLEOTIDE SEQUENCE</scope>
    <source>
        <strain evidence="14">IMI 356814</strain>
    </source>
</reference>
<dbReference type="Pfam" id="PF25326">
    <property type="entry name" value="ARM_SRB8"/>
    <property type="match status" value="1"/>
</dbReference>
<comment type="similarity">
    <text evidence="2">Belongs to the Mediator complex subunit 12 family.</text>
</comment>
<evidence type="ECO:0000313" key="14">
    <source>
        <dbReference type="EMBL" id="KAJ4373884.1"/>
    </source>
</evidence>
<dbReference type="EMBL" id="JAPEUY010000004">
    <property type="protein sequence ID" value="KAJ4373884.1"/>
    <property type="molecule type" value="Genomic_DNA"/>
</dbReference>
<dbReference type="PANTHER" id="PTHR46567">
    <property type="entry name" value="MEDIATOR OF RNA POLYMERASE II TRANSCRIPTION SUBUNIT 12"/>
    <property type="match status" value="1"/>
</dbReference>
<dbReference type="GO" id="GO:0003712">
    <property type="term" value="F:transcription coregulator activity"/>
    <property type="evidence" value="ECO:0007669"/>
    <property type="project" value="InterPro"/>
</dbReference>
<feature type="compositionally biased region" description="Polar residues" evidence="12">
    <location>
        <begin position="1302"/>
        <end position="1314"/>
    </location>
</feature>
<comment type="subunit">
    <text evidence="3">Component of the SRB8-11 complex, which itself associates with the Mediator complex.</text>
</comment>
<evidence type="ECO:0000256" key="4">
    <source>
        <dbReference type="ARBA" id="ARBA00019622"/>
    </source>
</evidence>
<evidence type="ECO:0000256" key="8">
    <source>
        <dbReference type="ARBA" id="ARBA00023163"/>
    </source>
</evidence>
<feature type="region of interest" description="Disordered" evidence="12">
    <location>
        <begin position="1"/>
        <end position="74"/>
    </location>
</feature>
<feature type="domain" description="Mediator complex subunit Med12" evidence="13">
    <location>
        <begin position="223"/>
        <end position="286"/>
    </location>
</feature>
<comment type="caution">
    <text evidence="14">The sequence shown here is derived from an EMBL/GenBank/DDBJ whole genome shotgun (WGS) entry which is preliminary data.</text>
</comment>
<evidence type="ECO:0000256" key="2">
    <source>
        <dbReference type="ARBA" id="ARBA00010289"/>
    </source>
</evidence>
<keyword evidence="7" id="KW-0010">Activator</keyword>
<protein>
    <recommendedName>
        <fullName evidence="4">Mediator of RNA polymerase II transcription subunit 12</fullName>
    </recommendedName>
    <alternativeName>
        <fullName evidence="11">Mediator complex subunit 12</fullName>
    </alternativeName>
</protein>
<feature type="compositionally biased region" description="Polar residues" evidence="12">
    <location>
        <begin position="1330"/>
        <end position="1342"/>
    </location>
</feature>
<gene>
    <name evidence="14" type="primary">SRB8</name>
    <name evidence="14" type="ORF">N0V83_002623</name>
</gene>
<dbReference type="SMART" id="SM01281">
    <property type="entry name" value="Med12"/>
    <property type="match status" value="1"/>
</dbReference>
<keyword evidence="5" id="KW-0678">Repressor</keyword>
<dbReference type="Pfam" id="PF09497">
    <property type="entry name" value="Med12"/>
    <property type="match status" value="1"/>
</dbReference>
<evidence type="ECO:0000256" key="5">
    <source>
        <dbReference type="ARBA" id="ARBA00022491"/>
    </source>
</evidence>
<keyword evidence="6" id="KW-0805">Transcription regulation</keyword>